<evidence type="ECO:0000313" key="2">
    <source>
        <dbReference type="Proteomes" id="UP001201812"/>
    </source>
</evidence>
<name>A0AAD4MMS5_9BILA</name>
<proteinExistence type="predicted"/>
<keyword evidence="2" id="KW-1185">Reference proteome</keyword>
<accession>A0AAD4MMS5</accession>
<gene>
    <name evidence="1" type="ORF">DdX_16825</name>
</gene>
<sequence length="120" mass="13479">MCNISERLANGSLALTLDVNMHWKHYHCDLVRKENYALCGKSNHLYHSKDAQRVSSSAFGHGNMPSGEHNCAFVLLHFHHFLSIALGKNLCDDDNGNYLHHLIQPIDDNPIPEVVSPSFS</sequence>
<dbReference type="AlphaFoldDB" id="A0AAD4MMS5"/>
<evidence type="ECO:0000313" key="1">
    <source>
        <dbReference type="EMBL" id="KAI1700257.1"/>
    </source>
</evidence>
<organism evidence="1 2">
    <name type="scientific">Ditylenchus destructor</name>
    <dbReference type="NCBI Taxonomy" id="166010"/>
    <lineage>
        <taxon>Eukaryota</taxon>
        <taxon>Metazoa</taxon>
        <taxon>Ecdysozoa</taxon>
        <taxon>Nematoda</taxon>
        <taxon>Chromadorea</taxon>
        <taxon>Rhabditida</taxon>
        <taxon>Tylenchina</taxon>
        <taxon>Tylenchomorpha</taxon>
        <taxon>Sphaerularioidea</taxon>
        <taxon>Anguinidae</taxon>
        <taxon>Anguininae</taxon>
        <taxon>Ditylenchus</taxon>
    </lineage>
</organism>
<protein>
    <submittedName>
        <fullName evidence="1">Uncharacterized protein</fullName>
    </submittedName>
</protein>
<dbReference type="EMBL" id="JAKKPZ010000151">
    <property type="protein sequence ID" value="KAI1700257.1"/>
    <property type="molecule type" value="Genomic_DNA"/>
</dbReference>
<comment type="caution">
    <text evidence="1">The sequence shown here is derived from an EMBL/GenBank/DDBJ whole genome shotgun (WGS) entry which is preliminary data.</text>
</comment>
<reference evidence="1" key="1">
    <citation type="submission" date="2022-01" db="EMBL/GenBank/DDBJ databases">
        <title>Genome Sequence Resource for Two Populations of Ditylenchus destructor, the Migratory Endoparasitic Phytonematode.</title>
        <authorList>
            <person name="Zhang H."/>
            <person name="Lin R."/>
            <person name="Xie B."/>
        </authorList>
    </citation>
    <scope>NUCLEOTIDE SEQUENCE</scope>
    <source>
        <strain evidence="1">BazhouSP</strain>
    </source>
</reference>
<dbReference type="Proteomes" id="UP001201812">
    <property type="component" value="Unassembled WGS sequence"/>
</dbReference>